<evidence type="ECO:0000256" key="3">
    <source>
        <dbReference type="ARBA" id="ARBA00022692"/>
    </source>
</evidence>
<reference evidence="8" key="1">
    <citation type="submission" date="2022-11" db="UniProtKB">
        <authorList>
            <consortium name="WormBaseParasite"/>
        </authorList>
    </citation>
    <scope>IDENTIFICATION</scope>
</reference>
<dbReference type="InterPro" id="IPR008853">
    <property type="entry name" value="TMEM9/TMEM9B"/>
</dbReference>
<name>A0A915Q1F3_9BILA</name>
<evidence type="ECO:0000256" key="4">
    <source>
        <dbReference type="ARBA" id="ARBA00022989"/>
    </source>
</evidence>
<dbReference type="AlphaFoldDB" id="A0A915Q1F3"/>
<dbReference type="WBParaSite" id="sdigi.contig73.g3655.t1">
    <property type="protein sequence ID" value="sdigi.contig73.g3655.t1"/>
    <property type="gene ID" value="sdigi.contig73.g3655"/>
</dbReference>
<evidence type="ECO:0000256" key="1">
    <source>
        <dbReference type="ARBA" id="ARBA00004370"/>
    </source>
</evidence>
<dbReference type="PANTHER" id="PTHR13064">
    <property type="entry name" value="TRANSMEMBRANE PROTEIN 9 FAMILY MEMBER"/>
    <property type="match status" value="1"/>
</dbReference>
<dbReference type="GO" id="GO:0005765">
    <property type="term" value="C:lysosomal membrane"/>
    <property type="evidence" value="ECO:0007669"/>
    <property type="project" value="InterPro"/>
</dbReference>
<sequence>MAHFLYAVVVRSFQKFIEEREPNNILFKHTLAVRKRSTIPTGTNNHFSKETEQNLSDVNVRNERAFRNTADVAVIRWMFGAFGNFEDARCRCVCPSTKYFASENRTVNDERRYYTKSNINALTCKPQAVVKPNVLEIVDAAHLDAFLANCDCKHESRNTVLLKVVVIFVICVVCVLVTYMLFLMCLDPMLRKQRHSVPYRQQNNEMEDNIFARTTPSNERFSDASPITMRSRNNNVLGRVEAEQNRWMRKVEEQRRNIFTDHTMLN</sequence>
<comment type="similarity">
    <text evidence="2">Belongs to the TMEM9 family.</text>
</comment>
<evidence type="ECO:0000256" key="5">
    <source>
        <dbReference type="ARBA" id="ARBA00023136"/>
    </source>
</evidence>
<accession>A0A915Q1F3</accession>
<keyword evidence="4 6" id="KW-1133">Transmembrane helix</keyword>
<feature type="transmembrane region" description="Helical" evidence="6">
    <location>
        <begin position="160"/>
        <end position="186"/>
    </location>
</feature>
<protein>
    <submittedName>
        <fullName evidence="8">Transmembrane protein 9</fullName>
    </submittedName>
</protein>
<evidence type="ECO:0000256" key="6">
    <source>
        <dbReference type="SAM" id="Phobius"/>
    </source>
</evidence>
<evidence type="ECO:0000256" key="2">
    <source>
        <dbReference type="ARBA" id="ARBA00007264"/>
    </source>
</evidence>
<keyword evidence="7" id="KW-1185">Reference proteome</keyword>
<keyword evidence="5 6" id="KW-0472">Membrane</keyword>
<keyword evidence="3 6" id="KW-0812">Transmembrane</keyword>
<organism evidence="7 8">
    <name type="scientific">Setaria digitata</name>
    <dbReference type="NCBI Taxonomy" id="48799"/>
    <lineage>
        <taxon>Eukaryota</taxon>
        <taxon>Metazoa</taxon>
        <taxon>Ecdysozoa</taxon>
        <taxon>Nematoda</taxon>
        <taxon>Chromadorea</taxon>
        <taxon>Rhabditida</taxon>
        <taxon>Spirurina</taxon>
        <taxon>Spiruromorpha</taxon>
        <taxon>Filarioidea</taxon>
        <taxon>Setariidae</taxon>
        <taxon>Setaria</taxon>
    </lineage>
</organism>
<proteinExistence type="inferred from homology"/>
<dbReference type="PANTHER" id="PTHR13064:SF6">
    <property type="entry name" value="TRANSMEMBRANE PROTEIN 9"/>
    <property type="match status" value="1"/>
</dbReference>
<evidence type="ECO:0000313" key="8">
    <source>
        <dbReference type="WBParaSite" id="sdigi.contig73.g3655.t1"/>
    </source>
</evidence>
<evidence type="ECO:0000313" key="7">
    <source>
        <dbReference type="Proteomes" id="UP000887581"/>
    </source>
</evidence>
<dbReference type="Proteomes" id="UP000887581">
    <property type="component" value="Unplaced"/>
</dbReference>
<dbReference type="Pfam" id="PF05434">
    <property type="entry name" value="Tmemb_9"/>
    <property type="match status" value="1"/>
</dbReference>
<comment type="subcellular location">
    <subcellularLocation>
        <location evidence="1">Membrane</location>
    </subcellularLocation>
</comment>